<evidence type="ECO:0000313" key="4">
    <source>
        <dbReference type="Proteomes" id="UP000001171"/>
    </source>
</evidence>
<dbReference type="OrthoDB" id="9780401at2"/>
<dbReference type="eggNOG" id="ENOG502ZBMT">
    <property type="taxonomic scope" value="Bacteria"/>
</dbReference>
<organism evidence="3 4">
    <name type="scientific">Idiomarina loihiensis (strain ATCC BAA-735 / DSM 15497 / L2-TR)</name>
    <dbReference type="NCBI Taxonomy" id="283942"/>
    <lineage>
        <taxon>Bacteria</taxon>
        <taxon>Pseudomonadati</taxon>
        <taxon>Pseudomonadota</taxon>
        <taxon>Gammaproteobacteria</taxon>
        <taxon>Alteromonadales</taxon>
        <taxon>Idiomarinaceae</taxon>
        <taxon>Idiomarina</taxon>
    </lineage>
</organism>
<gene>
    <name evidence="3" type="ordered locus">IL2444</name>
</gene>
<keyword evidence="4" id="KW-1185">Reference proteome</keyword>
<dbReference type="KEGG" id="ilo:IL2444"/>
<dbReference type="HOGENOM" id="CLU_1265460_0_0_6"/>
<dbReference type="PROSITE" id="PS51257">
    <property type="entry name" value="PROKAR_LIPOPROTEIN"/>
    <property type="match status" value="1"/>
</dbReference>
<dbReference type="EMBL" id="AE017340">
    <property type="protein sequence ID" value="AAV83276.1"/>
    <property type="molecule type" value="Genomic_DNA"/>
</dbReference>
<keyword evidence="2" id="KW-0732">Signal</keyword>
<dbReference type="InterPro" id="IPR021342">
    <property type="entry name" value="DUF2959"/>
</dbReference>
<protein>
    <submittedName>
        <fullName evidence="3">Uncharacterized conserved protein</fullName>
    </submittedName>
</protein>
<feature type="coiled-coil region" evidence="1">
    <location>
        <begin position="124"/>
        <end position="151"/>
    </location>
</feature>
<feature type="chain" id="PRO_5004261003" evidence="2">
    <location>
        <begin position="23"/>
        <end position="216"/>
    </location>
</feature>
<sequence length="216" mass="24930">MRKWTLPLVTVFMLSACQSAYYGTMEKFGVEKRDILVDRVDDARDSQTDAQEEFRSALERLDAMLNIDGGNLEKQYNALLDDYEDSKSAAESVRSRIDEVDEVANDLFDEWSEELGEYSNDTMRRESERQLRQTERRYAELLRVMERAADKMQPVLDKMQDNVLYLKHNLNAKAIDAIRGEFGNLQNDISALIKDMEAAVSESNRFIEAMKSSQSE</sequence>
<name>Q5QV23_IDILO</name>
<evidence type="ECO:0000256" key="1">
    <source>
        <dbReference type="SAM" id="Coils"/>
    </source>
</evidence>
<proteinExistence type="predicted"/>
<dbReference type="Proteomes" id="UP000001171">
    <property type="component" value="Chromosome"/>
</dbReference>
<keyword evidence="1" id="KW-0175">Coiled coil</keyword>
<dbReference type="GeneID" id="41337638"/>
<evidence type="ECO:0000313" key="3">
    <source>
        <dbReference type="EMBL" id="AAV83276.1"/>
    </source>
</evidence>
<dbReference type="STRING" id="283942.IL2444"/>
<feature type="signal peptide" evidence="2">
    <location>
        <begin position="1"/>
        <end position="22"/>
    </location>
</feature>
<dbReference type="AlphaFoldDB" id="Q5QV23"/>
<evidence type="ECO:0000256" key="2">
    <source>
        <dbReference type="SAM" id="SignalP"/>
    </source>
</evidence>
<accession>Q5QV23</accession>
<reference evidence="3 4" key="1">
    <citation type="journal article" date="2004" name="Proc. Natl. Acad. Sci. U.S.A.">
        <title>Genome sequence of the deep-sea gamma-proteobacterium Idiomarina loihiensis reveals amino acid fermentation as a source of carbon and energy.</title>
        <authorList>
            <person name="Hou S."/>
            <person name="Saw J.H."/>
            <person name="Lee K.S."/>
            <person name="Freitas T.A."/>
            <person name="Belisle C."/>
            <person name="Kawarabayasi Y."/>
            <person name="Donachie S.P."/>
            <person name="Pikina A."/>
            <person name="Galperin M.Y."/>
            <person name="Koonin E.V."/>
            <person name="Makarova K.S."/>
            <person name="Omelchenko M.V."/>
            <person name="Sorokin A."/>
            <person name="Wolf Y.I."/>
            <person name="Li Q.X."/>
            <person name="Keum Y.S."/>
            <person name="Campbell S."/>
            <person name="Denery J."/>
            <person name="Aizawa S."/>
            <person name="Shibata S."/>
            <person name="Malahoff A."/>
            <person name="Alam M."/>
        </authorList>
    </citation>
    <scope>NUCLEOTIDE SEQUENCE [LARGE SCALE GENOMIC DNA]</scope>
    <source>
        <strain evidence="4">ATCC BAA-735 / DSM 15497 / L2-TR</strain>
    </source>
</reference>
<dbReference type="RefSeq" id="WP_011235669.1">
    <property type="nucleotide sequence ID" value="NC_006512.1"/>
</dbReference>
<dbReference type="Pfam" id="PF11172">
    <property type="entry name" value="DUF2959"/>
    <property type="match status" value="1"/>
</dbReference>